<keyword evidence="1" id="KW-0131">Cell cycle</keyword>
<evidence type="ECO:0000313" key="2">
    <source>
        <dbReference type="Proteomes" id="UP000464214"/>
    </source>
</evidence>
<dbReference type="SUPFAM" id="SSF55961">
    <property type="entry name" value="Bet v1-like"/>
    <property type="match status" value="1"/>
</dbReference>
<dbReference type="CDD" id="cd07820">
    <property type="entry name" value="SRPBCC_3"/>
    <property type="match status" value="1"/>
</dbReference>
<gene>
    <name evidence="1" type="ORF">GU926_00575</name>
</gene>
<reference evidence="1 2" key="1">
    <citation type="submission" date="2020-01" db="EMBL/GenBank/DDBJ databases">
        <authorList>
            <person name="Kim M."/>
        </authorList>
    </citation>
    <scope>NUCLEOTIDE SEQUENCE [LARGE SCALE GENOMIC DNA]</scope>
    <source>
        <strain evidence="1 2">BT10</strain>
    </source>
</reference>
<dbReference type="InterPro" id="IPR023393">
    <property type="entry name" value="START-like_dom_sf"/>
</dbReference>
<dbReference type="KEGG" id="nib:GU926_00575"/>
<protein>
    <submittedName>
        <fullName evidence="1">Cell division protein</fullName>
    </submittedName>
</protein>
<organism evidence="1 2">
    <name type="scientific">Nibribacter ruber</name>
    <dbReference type="NCBI Taxonomy" id="2698458"/>
    <lineage>
        <taxon>Bacteria</taxon>
        <taxon>Pseudomonadati</taxon>
        <taxon>Bacteroidota</taxon>
        <taxon>Cytophagia</taxon>
        <taxon>Cytophagales</taxon>
        <taxon>Hymenobacteraceae</taxon>
        <taxon>Nibribacter</taxon>
    </lineage>
</organism>
<dbReference type="GO" id="GO:0051301">
    <property type="term" value="P:cell division"/>
    <property type="evidence" value="ECO:0007669"/>
    <property type="project" value="UniProtKB-KW"/>
</dbReference>
<accession>A0A6P1P4I4</accession>
<dbReference type="Gene3D" id="3.30.530.20">
    <property type="match status" value="1"/>
</dbReference>
<sequence>MPTLQLETFMEAPPDVCFDLSRSIDLHILSTQKTGERAIAGRTSGLLQLGETVTWRAQHFGFWQTLTSKITAFERPHFFVDEMVQGAFKSFRHEHHFTPRPGGGTLVKDVFTFASPLGILGTLANHLVLTKYMKRLLLERNQIIKEYAESGKAEAYLSETQ</sequence>
<dbReference type="Proteomes" id="UP000464214">
    <property type="component" value="Chromosome"/>
</dbReference>
<dbReference type="EMBL" id="CP047897">
    <property type="protein sequence ID" value="QHL89291.1"/>
    <property type="molecule type" value="Genomic_DNA"/>
</dbReference>
<evidence type="ECO:0000313" key="1">
    <source>
        <dbReference type="EMBL" id="QHL89291.1"/>
    </source>
</evidence>
<keyword evidence="2" id="KW-1185">Reference proteome</keyword>
<keyword evidence="1" id="KW-0132">Cell division</keyword>
<dbReference type="AlphaFoldDB" id="A0A6P1P4I4"/>
<name>A0A6P1P4I4_9BACT</name>
<proteinExistence type="predicted"/>